<dbReference type="PANTHER" id="PTHR21666:SF289">
    <property type="entry name" value="L-ALA--D-GLU ENDOPEPTIDASE"/>
    <property type="match status" value="1"/>
</dbReference>
<keyword evidence="1 2" id="KW-0732">Signal</keyword>
<dbReference type="CDD" id="cd12797">
    <property type="entry name" value="M23_peptidase"/>
    <property type="match status" value="1"/>
</dbReference>
<evidence type="ECO:0000256" key="1">
    <source>
        <dbReference type="ARBA" id="ARBA00022729"/>
    </source>
</evidence>
<accession>A0A1M5GZ65</accession>
<evidence type="ECO:0000256" key="2">
    <source>
        <dbReference type="SAM" id="SignalP"/>
    </source>
</evidence>
<dbReference type="OrthoDB" id="5245088at2"/>
<evidence type="ECO:0000313" key="5">
    <source>
        <dbReference type="Proteomes" id="UP000184501"/>
    </source>
</evidence>
<dbReference type="STRING" id="2017.SAMN05444320_106326"/>
<dbReference type="SUPFAM" id="SSF51261">
    <property type="entry name" value="Duplicated hybrid motif"/>
    <property type="match status" value="1"/>
</dbReference>
<sequence>MLRALLTLLLACCLLTTSTADPRPAAAARAGPPAPAPRPDFDWPLSGPPPVLRPFVPPPHPYGPGHRGVDLGGAVGQPVLAAGDGIVLLAGPVVDRNVITIGHPGGLRTTYEPVTPRVEATQRVRRGQVIGVLDAGHPGCPAHGEGAACLHWGVRREREYLDPLRLLRPHRVRLLPWKER</sequence>
<dbReference type="EMBL" id="FQVN01000006">
    <property type="protein sequence ID" value="SHG08958.1"/>
    <property type="molecule type" value="Genomic_DNA"/>
</dbReference>
<protein>
    <submittedName>
        <fullName evidence="4">Peptidase family M23</fullName>
    </submittedName>
</protein>
<dbReference type="RefSeq" id="WP_073485569.1">
    <property type="nucleotide sequence ID" value="NZ_FQVN01000006.1"/>
</dbReference>
<feature type="signal peptide" evidence="2">
    <location>
        <begin position="1"/>
        <end position="20"/>
    </location>
</feature>
<reference evidence="4 5" key="1">
    <citation type="submission" date="2016-11" db="EMBL/GenBank/DDBJ databases">
        <authorList>
            <person name="Jaros S."/>
            <person name="Januszkiewicz K."/>
            <person name="Wedrychowicz H."/>
        </authorList>
    </citation>
    <scope>NUCLEOTIDE SEQUENCE [LARGE SCALE GENOMIC DNA]</scope>
    <source>
        <strain evidence="4 5">DSM 44523</strain>
    </source>
</reference>
<evidence type="ECO:0000313" key="4">
    <source>
        <dbReference type="EMBL" id="SHG08958.1"/>
    </source>
</evidence>
<feature type="chain" id="PRO_5038970683" evidence="2">
    <location>
        <begin position="21"/>
        <end position="180"/>
    </location>
</feature>
<keyword evidence="5" id="KW-1185">Reference proteome</keyword>
<feature type="domain" description="M23ase beta-sheet core" evidence="3">
    <location>
        <begin position="65"/>
        <end position="163"/>
    </location>
</feature>
<gene>
    <name evidence="4" type="ORF">SAMN05444320_106326</name>
</gene>
<dbReference type="InterPro" id="IPR050570">
    <property type="entry name" value="Cell_wall_metabolism_enzyme"/>
</dbReference>
<dbReference type="PANTHER" id="PTHR21666">
    <property type="entry name" value="PEPTIDASE-RELATED"/>
    <property type="match status" value="1"/>
</dbReference>
<dbReference type="Pfam" id="PF01551">
    <property type="entry name" value="Peptidase_M23"/>
    <property type="match status" value="1"/>
</dbReference>
<dbReference type="GO" id="GO:0004222">
    <property type="term" value="F:metalloendopeptidase activity"/>
    <property type="evidence" value="ECO:0007669"/>
    <property type="project" value="TreeGrafter"/>
</dbReference>
<evidence type="ECO:0000259" key="3">
    <source>
        <dbReference type="Pfam" id="PF01551"/>
    </source>
</evidence>
<name>A0A1M5GZ65_STRHI</name>
<dbReference type="Proteomes" id="UP000184501">
    <property type="component" value="Unassembled WGS sequence"/>
</dbReference>
<dbReference type="InterPro" id="IPR011055">
    <property type="entry name" value="Dup_hybrid_motif"/>
</dbReference>
<dbReference type="AlphaFoldDB" id="A0A1M5GZ65"/>
<organism evidence="4 5">
    <name type="scientific">Streptoalloteichus hindustanus</name>
    <dbReference type="NCBI Taxonomy" id="2017"/>
    <lineage>
        <taxon>Bacteria</taxon>
        <taxon>Bacillati</taxon>
        <taxon>Actinomycetota</taxon>
        <taxon>Actinomycetes</taxon>
        <taxon>Pseudonocardiales</taxon>
        <taxon>Pseudonocardiaceae</taxon>
        <taxon>Streptoalloteichus</taxon>
    </lineage>
</organism>
<dbReference type="Gene3D" id="2.70.70.10">
    <property type="entry name" value="Glucose Permease (Domain IIA)"/>
    <property type="match status" value="1"/>
</dbReference>
<dbReference type="InterPro" id="IPR016047">
    <property type="entry name" value="M23ase_b-sheet_dom"/>
</dbReference>
<proteinExistence type="predicted"/>